<evidence type="ECO:0000256" key="1">
    <source>
        <dbReference type="SAM" id="Coils"/>
    </source>
</evidence>
<dbReference type="RefSeq" id="WP_115935188.1">
    <property type="nucleotide sequence ID" value="NZ_QRDW01000001.1"/>
</dbReference>
<comment type="caution">
    <text evidence="3">The sequence shown here is derived from an EMBL/GenBank/DDBJ whole genome shotgun (WGS) entry which is preliminary data.</text>
</comment>
<dbReference type="EMBL" id="QRDW01000001">
    <property type="protein sequence ID" value="RED54107.1"/>
    <property type="molecule type" value="Genomic_DNA"/>
</dbReference>
<evidence type="ECO:0000313" key="3">
    <source>
        <dbReference type="EMBL" id="RED54107.1"/>
    </source>
</evidence>
<organism evidence="3 4">
    <name type="scientific">Aestuariispira insulae</name>
    <dbReference type="NCBI Taxonomy" id="1461337"/>
    <lineage>
        <taxon>Bacteria</taxon>
        <taxon>Pseudomonadati</taxon>
        <taxon>Pseudomonadota</taxon>
        <taxon>Alphaproteobacteria</taxon>
        <taxon>Rhodospirillales</taxon>
        <taxon>Kiloniellaceae</taxon>
        <taxon>Aestuariispira</taxon>
    </lineage>
</organism>
<feature type="compositionally biased region" description="Basic and acidic residues" evidence="2">
    <location>
        <begin position="94"/>
        <end position="103"/>
    </location>
</feature>
<dbReference type="AlphaFoldDB" id="A0A3D9HX84"/>
<keyword evidence="1" id="KW-0175">Coiled coil</keyword>
<accession>A0A3D9HX84</accession>
<dbReference type="Proteomes" id="UP000256845">
    <property type="component" value="Unassembled WGS sequence"/>
</dbReference>
<name>A0A3D9HX84_9PROT</name>
<evidence type="ECO:0000313" key="4">
    <source>
        <dbReference type="Proteomes" id="UP000256845"/>
    </source>
</evidence>
<dbReference type="OrthoDB" id="7165680at2"/>
<feature type="coiled-coil region" evidence="1">
    <location>
        <begin position="27"/>
        <end position="54"/>
    </location>
</feature>
<evidence type="ECO:0000256" key="2">
    <source>
        <dbReference type="SAM" id="MobiDB-lite"/>
    </source>
</evidence>
<feature type="region of interest" description="Disordered" evidence="2">
    <location>
        <begin position="89"/>
        <end position="126"/>
    </location>
</feature>
<evidence type="ECO:0008006" key="5">
    <source>
        <dbReference type="Google" id="ProtNLM"/>
    </source>
</evidence>
<keyword evidence="4" id="KW-1185">Reference proteome</keyword>
<proteinExistence type="predicted"/>
<sequence>MKIIAFAIWSLAAATAGYALFYVSYQVEALEQELAILNRQILKEQESLHVLEAEWSYLTRPDRLQKLTHELLPELTPVTAEQFTSLDALPYRTNTKESPRTRDGMPIPPIATPEQKSRRASYKGGQ</sequence>
<protein>
    <recommendedName>
        <fullName evidence="5">Cell division protein FtsL</fullName>
    </recommendedName>
</protein>
<gene>
    <name evidence="3" type="ORF">DFP90_101910</name>
</gene>
<reference evidence="3 4" key="1">
    <citation type="submission" date="2018-07" db="EMBL/GenBank/DDBJ databases">
        <title>Genomic Encyclopedia of Type Strains, Phase III (KMG-III): the genomes of soil and plant-associated and newly described type strains.</title>
        <authorList>
            <person name="Whitman W."/>
        </authorList>
    </citation>
    <scope>NUCLEOTIDE SEQUENCE [LARGE SCALE GENOMIC DNA]</scope>
    <source>
        <strain evidence="3 4">CECT 8488</strain>
    </source>
</reference>